<dbReference type="OrthoDB" id="3022813at2759"/>
<accession>A0A369JCA6</accession>
<evidence type="ECO:0008006" key="3">
    <source>
        <dbReference type="Google" id="ProtNLM"/>
    </source>
</evidence>
<proteinExistence type="predicted"/>
<dbReference type="InParanoid" id="A0A369JCA6"/>
<comment type="caution">
    <text evidence="1">The sequence shown here is derived from an EMBL/GenBank/DDBJ whole genome shotgun (WGS) entry which is preliminary data.</text>
</comment>
<organism evidence="1 2">
    <name type="scientific">Hypsizygus marmoreus</name>
    <name type="common">White beech mushroom</name>
    <name type="synonym">Agaricus marmoreus</name>
    <dbReference type="NCBI Taxonomy" id="39966"/>
    <lineage>
        <taxon>Eukaryota</taxon>
        <taxon>Fungi</taxon>
        <taxon>Dikarya</taxon>
        <taxon>Basidiomycota</taxon>
        <taxon>Agaricomycotina</taxon>
        <taxon>Agaricomycetes</taxon>
        <taxon>Agaricomycetidae</taxon>
        <taxon>Agaricales</taxon>
        <taxon>Tricholomatineae</taxon>
        <taxon>Lyophyllaceae</taxon>
        <taxon>Hypsizygus</taxon>
    </lineage>
</organism>
<sequence length="419" mass="47277">MDARTELPQEIFDKIIDEVSNDDQILKSCALASNSFRPRSQKHLFSFITLDKSLSCDRLYPLLTENPRLCTYIHDILLMIDQETDPQWLSVNKNLSCILDMLTSLCACSISIFNEIDWKDIHPQTTAALFRVFAVPSLASIDILGLYGIPVTFFDIPNVLEQLVLKSVSFARTLDAGTTSPRSLCMTALDFSPDAKAFVNQESDTAFALTAYPDACFSHITDLRIRASRDNLPILLPILNAAAKSLTSLELNHSYAEHEYRDDRGLNTFRFNLANLTNLTRLSFHFTIYFHTFHDLPSTFLTSAQHLTTVLAASASTLARIETLTVTFKPYDLHSSYEISMVQSFSEFDVWGPLDKAICHDRSSARLRVSIVLSMEIPKLAQLVEARNLWQELMRGKFPMLEERGTVTLEVESSVPNDT</sequence>
<reference evidence="1" key="1">
    <citation type="submission" date="2018-04" db="EMBL/GenBank/DDBJ databases">
        <title>Whole genome sequencing of Hypsizygus marmoreus.</title>
        <authorList>
            <person name="Choi I.-G."/>
            <person name="Min B."/>
            <person name="Kim J.-G."/>
            <person name="Kim S."/>
            <person name="Oh Y.-L."/>
            <person name="Kong W.-S."/>
            <person name="Park H."/>
            <person name="Jeong J."/>
            <person name="Song E.-S."/>
        </authorList>
    </citation>
    <scope>NUCLEOTIDE SEQUENCE [LARGE SCALE GENOMIC DNA]</scope>
    <source>
        <strain evidence="1">51987-8</strain>
    </source>
</reference>
<dbReference type="AlphaFoldDB" id="A0A369JCA6"/>
<evidence type="ECO:0000313" key="2">
    <source>
        <dbReference type="Proteomes" id="UP000076154"/>
    </source>
</evidence>
<evidence type="ECO:0000313" key="1">
    <source>
        <dbReference type="EMBL" id="RDB16506.1"/>
    </source>
</evidence>
<dbReference type="EMBL" id="LUEZ02000124">
    <property type="protein sequence ID" value="RDB16506.1"/>
    <property type="molecule type" value="Genomic_DNA"/>
</dbReference>
<name>A0A369JCA6_HYPMA</name>
<protein>
    <recommendedName>
        <fullName evidence="3">F-box domain-containing protein</fullName>
    </recommendedName>
</protein>
<dbReference type="Proteomes" id="UP000076154">
    <property type="component" value="Unassembled WGS sequence"/>
</dbReference>
<gene>
    <name evidence="1" type="ORF">Hypma_002956</name>
</gene>
<keyword evidence="2" id="KW-1185">Reference proteome</keyword>